<dbReference type="EMBL" id="BLAL01000020">
    <property type="protein sequence ID" value="GES76393.1"/>
    <property type="molecule type" value="Genomic_DNA"/>
</dbReference>
<comment type="caution">
    <text evidence="1">The sequence shown here is derived from an EMBL/GenBank/DDBJ whole genome shotgun (WGS) entry which is preliminary data.</text>
</comment>
<reference evidence="1" key="1">
    <citation type="submission" date="2019-10" db="EMBL/GenBank/DDBJ databases">
        <title>Conservation and host-specific expression of non-tandemly repeated heterogenous ribosome RNA gene in arbuscular mycorrhizal fungi.</title>
        <authorList>
            <person name="Maeda T."/>
            <person name="Kobayashi Y."/>
            <person name="Nakagawa T."/>
            <person name="Ezawa T."/>
            <person name="Yamaguchi K."/>
            <person name="Bino T."/>
            <person name="Nishimoto Y."/>
            <person name="Shigenobu S."/>
            <person name="Kawaguchi M."/>
        </authorList>
    </citation>
    <scope>NUCLEOTIDE SEQUENCE</scope>
    <source>
        <strain evidence="1">HR1</strain>
    </source>
</reference>
<accession>A0A8H3KYR8</accession>
<name>A0A8H3KYR8_9GLOM</name>
<evidence type="ECO:0000313" key="2">
    <source>
        <dbReference type="Proteomes" id="UP000615446"/>
    </source>
</evidence>
<dbReference type="Proteomes" id="UP000615446">
    <property type="component" value="Unassembled WGS sequence"/>
</dbReference>
<proteinExistence type="predicted"/>
<sequence length="67" mass="7752">MAIQMITKPHYCIYQKTCCLCKRLLTTPRCSRKSAGARGESKSLSLTKKMKREQEEVLYKPTSNRNI</sequence>
<dbReference type="AlphaFoldDB" id="A0A8H3KYR8"/>
<evidence type="ECO:0000313" key="1">
    <source>
        <dbReference type="EMBL" id="GES76393.1"/>
    </source>
</evidence>
<gene>
    <name evidence="1" type="ORF">RCL2_000380000</name>
</gene>
<protein>
    <submittedName>
        <fullName evidence="1">Uncharacterized protein</fullName>
    </submittedName>
</protein>
<organism evidence="1 2">
    <name type="scientific">Rhizophagus clarus</name>
    <dbReference type="NCBI Taxonomy" id="94130"/>
    <lineage>
        <taxon>Eukaryota</taxon>
        <taxon>Fungi</taxon>
        <taxon>Fungi incertae sedis</taxon>
        <taxon>Mucoromycota</taxon>
        <taxon>Glomeromycotina</taxon>
        <taxon>Glomeromycetes</taxon>
        <taxon>Glomerales</taxon>
        <taxon>Glomeraceae</taxon>
        <taxon>Rhizophagus</taxon>
    </lineage>
</organism>